<proteinExistence type="predicted"/>
<gene>
    <name evidence="1" type="ORF">GCM10025876_35070</name>
</gene>
<name>A0ABQ6IJK4_9MICO</name>
<protein>
    <submittedName>
        <fullName evidence="1">Uncharacterized protein</fullName>
    </submittedName>
</protein>
<organism evidence="1 2">
    <name type="scientific">Demequina litorisediminis</name>
    <dbReference type="NCBI Taxonomy" id="1849022"/>
    <lineage>
        <taxon>Bacteria</taxon>
        <taxon>Bacillati</taxon>
        <taxon>Actinomycetota</taxon>
        <taxon>Actinomycetes</taxon>
        <taxon>Micrococcales</taxon>
        <taxon>Demequinaceae</taxon>
        <taxon>Demequina</taxon>
    </lineage>
</organism>
<evidence type="ECO:0000313" key="2">
    <source>
        <dbReference type="Proteomes" id="UP001157125"/>
    </source>
</evidence>
<keyword evidence="2" id="KW-1185">Reference proteome</keyword>
<comment type="caution">
    <text evidence="1">The sequence shown here is derived from an EMBL/GenBank/DDBJ whole genome shotgun (WGS) entry which is preliminary data.</text>
</comment>
<evidence type="ECO:0000313" key="1">
    <source>
        <dbReference type="EMBL" id="GMA37303.1"/>
    </source>
</evidence>
<dbReference type="EMBL" id="BSUN01000001">
    <property type="protein sequence ID" value="GMA37303.1"/>
    <property type="molecule type" value="Genomic_DNA"/>
</dbReference>
<dbReference type="Proteomes" id="UP001157125">
    <property type="component" value="Unassembled WGS sequence"/>
</dbReference>
<sequence length="72" mass="8258">MNQYPVETMALLAQHLANHPELLHADRLAEREGSPRLQRREVLARRLRRAYYRAARRLRAARAGLALSGRAA</sequence>
<accession>A0ABQ6IJK4</accession>
<reference evidence="2" key="1">
    <citation type="journal article" date="2019" name="Int. J. Syst. Evol. Microbiol.">
        <title>The Global Catalogue of Microorganisms (GCM) 10K type strain sequencing project: providing services to taxonomists for standard genome sequencing and annotation.</title>
        <authorList>
            <consortium name="The Broad Institute Genomics Platform"/>
            <consortium name="The Broad Institute Genome Sequencing Center for Infectious Disease"/>
            <person name="Wu L."/>
            <person name="Ma J."/>
        </authorList>
    </citation>
    <scope>NUCLEOTIDE SEQUENCE [LARGE SCALE GENOMIC DNA]</scope>
    <source>
        <strain evidence="2">NBRC 112299</strain>
    </source>
</reference>
<dbReference type="RefSeq" id="WP_284329055.1">
    <property type="nucleotide sequence ID" value="NZ_BSUN01000001.1"/>
</dbReference>